<evidence type="ECO:0000313" key="2">
    <source>
        <dbReference type="EMBL" id="RMO01338.1"/>
    </source>
</evidence>
<feature type="compositionally biased region" description="Polar residues" evidence="1">
    <location>
        <begin position="1"/>
        <end position="14"/>
    </location>
</feature>
<dbReference type="Proteomes" id="UP000278062">
    <property type="component" value="Unassembled WGS sequence"/>
</dbReference>
<dbReference type="InterPro" id="IPR054496">
    <property type="entry name" value="E217_GP41"/>
</dbReference>
<organism evidence="2 3">
    <name type="scientific">Pseudomonas syringae pv. apii</name>
    <dbReference type="NCBI Taxonomy" id="81036"/>
    <lineage>
        <taxon>Bacteria</taxon>
        <taxon>Pseudomonadati</taxon>
        <taxon>Pseudomonadota</taxon>
        <taxon>Gammaproteobacteria</taxon>
        <taxon>Pseudomonadales</taxon>
        <taxon>Pseudomonadaceae</taxon>
        <taxon>Pseudomonas</taxon>
    </lineage>
</organism>
<reference evidence="2 3" key="1">
    <citation type="submission" date="2018-08" db="EMBL/GenBank/DDBJ databases">
        <title>Recombination of ecologically and evolutionarily significant loci maintains genetic cohesion in the Pseudomonas syringae species complex.</title>
        <authorList>
            <person name="Dillon M."/>
            <person name="Thakur S."/>
            <person name="Almeida R.N.D."/>
            <person name="Weir B.S."/>
            <person name="Guttman D.S."/>
        </authorList>
    </citation>
    <scope>NUCLEOTIDE SEQUENCE [LARGE SCALE GENOMIC DNA]</scope>
    <source>
        <strain evidence="2 3">1089_5</strain>
    </source>
</reference>
<accession>A0A3M3N018</accession>
<dbReference type="Pfam" id="PF22759">
    <property type="entry name" value="E217_GP41"/>
    <property type="match status" value="1"/>
</dbReference>
<protein>
    <submittedName>
        <fullName evidence="2">Phage-related protein</fullName>
    </submittedName>
</protein>
<dbReference type="EMBL" id="RBPL01000025">
    <property type="protein sequence ID" value="RMO01338.1"/>
    <property type="molecule type" value="Genomic_DNA"/>
</dbReference>
<sequence>MQSEPPQQASTNSYGREATEQGTPHMATPTNLQYDRRYSLTIGDYSTGNGLLITSEDTDHPLQITFEVNKTSDTKHKAGNSTTIEIYNLTPVQAKLLESQYISFEFRVGYNNEYGLSLIAQGNVTEATTVKRGTDTITQIKVGEGYVALDHTRISQNLSPGQTVEDVIRVIVAAMPGISRGPIVGTNLSSPIVHGWRLSGTAKEELDKITKAYNLEYSISNNTLIMTDLNQPTSKTVLNVPVISSETGMIDKPFRITEQIRLGKKDKRTRPGIQVKTLLNPAFTVSSVVKIESDDINGYFRINSLRYNGEFRGQPWYSELRCSEMTDADITIN</sequence>
<feature type="region of interest" description="Disordered" evidence="1">
    <location>
        <begin position="1"/>
        <end position="32"/>
    </location>
</feature>
<evidence type="ECO:0000313" key="3">
    <source>
        <dbReference type="Proteomes" id="UP000278062"/>
    </source>
</evidence>
<evidence type="ECO:0000256" key="1">
    <source>
        <dbReference type="SAM" id="MobiDB-lite"/>
    </source>
</evidence>
<proteinExistence type="predicted"/>
<name>A0A3M3N018_9PSED</name>
<gene>
    <name evidence="2" type="ORF">ALQ49_00765</name>
</gene>
<comment type="caution">
    <text evidence="2">The sequence shown here is derived from an EMBL/GenBank/DDBJ whole genome shotgun (WGS) entry which is preliminary data.</text>
</comment>
<dbReference type="AlphaFoldDB" id="A0A3M3N018"/>